<dbReference type="CDD" id="cd14473">
    <property type="entry name" value="FERM_B-lobe"/>
    <property type="match status" value="1"/>
</dbReference>
<evidence type="ECO:0000313" key="3">
    <source>
        <dbReference type="WBParaSite" id="TMUE_3000014208.1"/>
    </source>
</evidence>
<dbReference type="InterPro" id="IPR011174">
    <property type="entry name" value="ERM"/>
</dbReference>
<evidence type="ECO:0000313" key="2">
    <source>
        <dbReference type="Proteomes" id="UP000046395"/>
    </source>
</evidence>
<dbReference type="Gene3D" id="2.30.29.30">
    <property type="entry name" value="Pleckstrin-homology domain (PH domain)/Phosphotyrosine-binding domain (PTB)"/>
    <property type="match status" value="1"/>
</dbReference>
<dbReference type="InterPro" id="IPR019748">
    <property type="entry name" value="FERM_central"/>
</dbReference>
<dbReference type="InterPro" id="IPR019749">
    <property type="entry name" value="Band_41_domain"/>
</dbReference>
<dbReference type="InterPro" id="IPR029071">
    <property type="entry name" value="Ubiquitin-like_domsf"/>
</dbReference>
<feature type="domain" description="FERM" evidence="1">
    <location>
        <begin position="9"/>
        <end position="300"/>
    </location>
</feature>
<organism evidence="2 3">
    <name type="scientific">Trichuris muris</name>
    <name type="common">Mouse whipworm</name>
    <dbReference type="NCBI Taxonomy" id="70415"/>
    <lineage>
        <taxon>Eukaryota</taxon>
        <taxon>Metazoa</taxon>
        <taxon>Ecdysozoa</taxon>
        <taxon>Nematoda</taxon>
        <taxon>Enoplea</taxon>
        <taxon>Dorylaimia</taxon>
        <taxon>Trichinellida</taxon>
        <taxon>Trichuridae</taxon>
        <taxon>Trichuris</taxon>
    </lineage>
</organism>
<evidence type="ECO:0000259" key="1">
    <source>
        <dbReference type="PROSITE" id="PS50057"/>
    </source>
</evidence>
<protein>
    <submittedName>
        <fullName evidence="3">FERM domain-containing protein</fullName>
    </submittedName>
</protein>
<dbReference type="AlphaFoldDB" id="A0A5S6R446"/>
<accession>A0A5S6R446</accession>
<dbReference type="WBParaSite" id="TMUE_3000014208.1">
    <property type="protein sequence ID" value="TMUE_3000014208.1"/>
    <property type="gene ID" value="WBGene00289818"/>
</dbReference>
<dbReference type="STRING" id="70415.A0A5S6R446"/>
<dbReference type="SUPFAM" id="SSF50729">
    <property type="entry name" value="PH domain-like"/>
    <property type="match status" value="1"/>
</dbReference>
<dbReference type="SUPFAM" id="SSF47031">
    <property type="entry name" value="Second domain of FERM"/>
    <property type="match status" value="1"/>
</dbReference>
<dbReference type="InterPro" id="IPR035963">
    <property type="entry name" value="FERM_2"/>
</dbReference>
<dbReference type="PANTHER" id="PTHR23281">
    <property type="entry name" value="MERLIN/MOESIN/EZRIN/RADIXIN"/>
    <property type="match status" value="1"/>
</dbReference>
<dbReference type="InterPro" id="IPR000299">
    <property type="entry name" value="FERM_domain"/>
</dbReference>
<dbReference type="InterPro" id="IPR014352">
    <property type="entry name" value="FERM/acyl-CoA-bd_prot_sf"/>
</dbReference>
<dbReference type="SUPFAM" id="SSF54236">
    <property type="entry name" value="Ubiquitin-like"/>
    <property type="match status" value="1"/>
</dbReference>
<proteinExistence type="predicted"/>
<dbReference type="GO" id="GO:0003779">
    <property type="term" value="F:actin binding"/>
    <property type="evidence" value="ECO:0007669"/>
    <property type="project" value="InterPro"/>
</dbReference>
<name>A0A5S6R446_TRIMR</name>
<keyword evidence="2" id="KW-1185">Reference proteome</keyword>
<sequence length="386" mass="44229">MTSDKPNLAYLYVIVHVANIRIPIIVNEDMSCQAVINAVKRRLTYFRRGLFGLQYEDNKHTMQWVAMNQSVMDLFARHSKVASVYLRPNRFPKINWNSCDAATAKLFYHHLRKIVAIGSIDMTLNVAVNLKAIEMQSQYGNRNPAIRSRGQYLCFGSPPSQLVGSEPVSNMKWKRLVYNAWEDKTDMPFEQAIHKYMSIVDKLPKYGILYFQVWNESAKEKYLGISVSAIRIYDSQDTAFCEIEIRWGDVSEVRRSGKRVTIYRRAPRKEKLVYFTDRQKTAAQIAILSRDYREVDELELSSQRLQHQLPRRQAVGQAKPKSIGGLLLHAVGIGNGSAEKCPKAVCKLERVYIAPFEMHKAKAGHVVCINDQVFFKSQVCTTVIAE</sequence>
<dbReference type="InterPro" id="IPR011993">
    <property type="entry name" value="PH-like_dom_sf"/>
</dbReference>
<dbReference type="Proteomes" id="UP000046395">
    <property type="component" value="Unassembled WGS sequence"/>
</dbReference>
<dbReference type="SMART" id="SM00295">
    <property type="entry name" value="B41"/>
    <property type="match status" value="1"/>
</dbReference>
<dbReference type="PROSITE" id="PS50057">
    <property type="entry name" value="FERM_3"/>
    <property type="match status" value="1"/>
</dbReference>
<dbReference type="Pfam" id="PF00373">
    <property type="entry name" value="FERM_M"/>
    <property type="match status" value="1"/>
</dbReference>
<reference evidence="3" key="1">
    <citation type="submission" date="2019-12" db="UniProtKB">
        <authorList>
            <consortium name="WormBaseParasite"/>
        </authorList>
    </citation>
    <scope>IDENTIFICATION</scope>
</reference>
<dbReference type="Gene3D" id="1.20.80.10">
    <property type="match status" value="1"/>
</dbReference>